<sequence length="148" mass="16928">MAVRRHELSDAEWSRIEPLLGSRSGPPSKRGDRDFINAVIWRVKTGVQWRDLPERFGHWKTVYNRFHRWAQAGRWEAIFKALRLEVDERGSLADASVVRAHQDASGGKGGSEAMLWGVLEEVFQRRFTPSQRRAVSRSPLCQGSCRLG</sequence>
<dbReference type="InterPro" id="IPR052909">
    <property type="entry name" value="Transposase_6_like"/>
</dbReference>
<reference evidence="3" key="1">
    <citation type="submission" date="2018-09" db="EMBL/GenBank/DDBJ databases">
        <authorList>
            <person name="Livingstone P.G."/>
            <person name="Whitworth D.E."/>
        </authorList>
    </citation>
    <scope>NUCLEOTIDE SEQUENCE [LARGE SCALE GENOMIC DNA]</scope>
    <source>
        <strain evidence="3">AB050A</strain>
    </source>
</reference>
<dbReference type="AlphaFoldDB" id="A0A3A8PG02"/>
<proteinExistence type="predicted"/>
<accession>A0A3A8PG02</accession>
<feature type="domain" description="Insertion element IS402-like" evidence="1">
    <location>
        <begin position="8"/>
        <end position="79"/>
    </location>
</feature>
<dbReference type="Pfam" id="PF13340">
    <property type="entry name" value="DUF4096"/>
    <property type="match status" value="1"/>
</dbReference>
<dbReference type="InterPro" id="IPR025161">
    <property type="entry name" value="IS402-like_dom"/>
</dbReference>
<dbReference type="EMBL" id="RAWK01000341">
    <property type="protein sequence ID" value="RKH55268.1"/>
    <property type="molecule type" value="Genomic_DNA"/>
</dbReference>
<comment type="caution">
    <text evidence="2">The sequence shown here is derived from an EMBL/GenBank/DDBJ whole genome shotgun (WGS) entry which is preliminary data.</text>
</comment>
<dbReference type="PANTHER" id="PTHR46637">
    <property type="entry name" value="TIS1421-TRANSPOSASE PROTEIN A"/>
    <property type="match status" value="1"/>
</dbReference>
<dbReference type="PANTHER" id="PTHR46637:SF1">
    <property type="entry name" value="BLL5188 PROTEIN"/>
    <property type="match status" value="1"/>
</dbReference>
<keyword evidence="3" id="KW-1185">Reference proteome</keyword>
<protein>
    <submittedName>
        <fullName evidence="2">IS5 family transposase</fullName>
    </submittedName>
</protein>
<evidence type="ECO:0000313" key="2">
    <source>
        <dbReference type="EMBL" id="RKH55268.1"/>
    </source>
</evidence>
<evidence type="ECO:0000313" key="3">
    <source>
        <dbReference type="Proteomes" id="UP000267003"/>
    </source>
</evidence>
<name>A0A3A8PG02_9BACT</name>
<gene>
    <name evidence="2" type="ORF">D7W81_36655</name>
</gene>
<organism evidence="2 3">
    <name type="scientific">Corallococcus aberystwythensis</name>
    <dbReference type="NCBI Taxonomy" id="2316722"/>
    <lineage>
        <taxon>Bacteria</taxon>
        <taxon>Pseudomonadati</taxon>
        <taxon>Myxococcota</taxon>
        <taxon>Myxococcia</taxon>
        <taxon>Myxococcales</taxon>
        <taxon>Cystobacterineae</taxon>
        <taxon>Myxococcaceae</taxon>
        <taxon>Corallococcus</taxon>
    </lineage>
</organism>
<dbReference type="NCBIfam" id="NF033580">
    <property type="entry name" value="transpos_IS5_3"/>
    <property type="match status" value="1"/>
</dbReference>
<evidence type="ECO:0000259" key="1">
    <source>
        <dbReference type="Pfam" id="PF13340"/>
    </source>
</evidence>
<dbReference type="Proteomes" id="UP000267003">
    <property type="component" value="Unassembled WGS sequence"/>
</dbReference>